<dbReference type="AlphaFoldDB" id="A0A7R8WPL6"/>
<name>A0A7R8WPL6_9CRUS</name>
<evidence type="ECO:0000256" key="7">
    <source>
        <dbReference type="ARBA" id="ARBA00022919"/>
    </source>
</evidence>
<dbReference type="Pfam" id="PF00106">
    <property type="entry name" value="adh_short"/>
    <property type="match status" value="1"/>
</dbReference>
<dbReference type="PRINTS" id="PR00081">
    <property type="entry name" value="GDHRDH"/>
</dbReference>
<reference evidence="12" key="1">
    <citation type="submission" date="2020-11" db="EMBL/GenBank/DDBJ databases">
        <authorList>
            <person name="Tran Van P."/>
        </authorList>
    </citation>
    <scope>NUCLEOTIDE SEQUENCE</scope>
</reference>
<dbReference type="InterPro" id="IPR036291">
    <property type="entry name" value="NAD(P)-bd_dom_sf"/>
</dbReference>
<keyword evidence="6" id="KW-0521">NADP</keyword>
<keyword evidence="5" id="KW-0256">Endoplasmic reticulum</keyword>
<dbReference type="InterPro" id="IPR045022">
    <property type="entry name" value="KDSR-like"/>
</dbReference>
<dbReference type="PROSITE" id="PS00061">
    <property type="entry name" value="ADH_SHORT"/>
    <property type="match status" value="1"/>
</dbReference>
<feature type="non-terminal residue" evidence="12">
    <location>
        <position position="1"/>
    </location>
</feature>
<dbReference type="PANTHER" id="PTHR43550:SF3">
    <property type="entry name" value="3-KETODIHYDROSPHINGOSINE REDUCTASE"/>
    <property type="match status" value="1"/>
</dbReference>
<feature type="domain" description="Peptidase M28" evidence="11">
    <location>
        <begin position="320"/>
        <end position="528"/>
    </location>
</feature>
<dbReference type="EMBL" id="OB668714">
    <property type="protein sequence ID" value="CAD7234443.1"/>
    <property type="molecule type" value="Genomic_DNA"/>
</dbReference>
<dbReference type="Gene3D" id="3.40.50.720">
    <property type="entry name" value="NAD(P)-binding Rossmann-like Domain"/>
    <property type="match status" value="1"/>
</dbReference>
<organism evidence="12">
    <name type="scientific">Cyprideis torosa</name>
    <dbReference type="NCBI Taxonomy" id="163714"/>
    <lineage>
        <taxon>Eukaryota</taxon>
        <taxon>Metazoa</taxon>
        <taxon>Ecdysozoa</taxon>
        <taxon>Arthropoda</taxon>
        <taxon>Crustacea</taxon>
        <taxon>Oligostraca</taxon>
        <taxon>Ostracoda</taxon>
        <taxon>Podocopa</taxon>
        <taxon>Podocopida</taxon>
        <taxon>Cytherocopina</taxon>
        <taxon>Cytheroidea</taxon>
        <taxon>Cytherideidae</taxon>
        <taxon>Cyprideis</taxon>
    </lineage>
</organism>
<dbReference type="OrthoDB" id="2214at2759"/>
<dbReference type="SUPFAM" id="SSF51735">
    <property type="entry name" value="NAD(P)-binding Rossmann-fold domains"/>
    <property type="match status" value="1"/>
</dbReference>
<dbReference type="InterPro" id="IPR007484">
    <property type="entry name" value="Peptidase_M28"/>
</dbReference>
<evidence type="ECO:0000256" key="8">
    <source>
        <dbReference type="ARBA" id="ARBA00023002"/>
    </source>
</evidence>
<dbReference type="Gene3D" id="3.40.630.10">
    <property type="entry name" value="Zn peptidases"/>
    <property type="match status" value="1"/>
</dbReference>
<dbReference type="GO" id="GO:0005789">
    <property type="term" value="C:endoplasmic reticulum membrane"/>
    <property type="evidence" value="ECO:0007669"/>
    <property type="project" value="TreeGrafter"/>
</dbReference>
<comment type="pathway">
    <text evidence="3">Sphingolipid metabolism.</text>
</comment>
<evidence type="ECO:0000256" key="2">
    <source>
        <dbReference type="ARBA" id="ARBA00004760"/>
    </source>
</evidence>
<dbReference type="EC" id="1.1.1.102" evidence="10"/>
<dbReference type="CDD" id="cd08939">
    <property type="entry name" value="KDSR-like_SDR_c"/>
    <property type="match status" value="1"/>
</dbReference>
<evidence type="ECO:0000313" key="12">
    <source>
        <dbReference type="EMBL" id="CAD7234443.1"/>
    </source>
</evidence>
<keyword evidence="4" id="KW-0547">Nucleotide-binding</keyword>
<evidence type="ECO:0000256" key="1">
    <source>
        <dbReference type="ARBA" id="ARBA00004240"/>
    </source>
</evidence>
<evidence type="ECO:0000256" key="5">
    <source>
        <dbReference type="ARBA" id="ARBA00022824"/>
    </source>
</evidence>
<keyword evidence="7" id="KW-0746">Sphingolipid metabolism</keyword>
<dbReference type="GO" id="GO:0000166">
    <property type="term" value="F:nucleotide binding"/>
    <property type="evidence" value="ECO:0007669"/>
    <property type="project" value="UniProtKB-KW"/>
</dbReference>
<dbReference type="GO" id="GO:0030148">
    <property type="term" value="P:sphingolipid biosynthetic process"/>
    <property type="evidence" value="ECO:0007669"/>
    <property type="project" value="InterPro"/>
</dbReference>
<evidence type="ECO:0000259" key="11">
    <source>
        <dbReference type="Pfam" id="PF04389"/>
    </source>
</evidence>
<evidence type="ECO:0000256" key="3">
    <source>
        <dbReference type="ARBA" id="ARBA00004991"/>
    </source>
</evidence>
<dbReference type="GO" id="GO:0006666">
    <property type="term" value="P:3-keto-sphinganine metabolic process"/>
    <property type="evidence" value="ECO:0007669"/>
    <property type="project" value="InterPro"/>
</dbReference>
<keyword evidence="9" id="KW-0443">Lipid metabolism</keyword>
<gene>
    <name evidence="12" type="ORF">CTOB1V02_LOCUS12259</name>
</gene>
<sequence length="543" mass="61113">IGLAIANELLLKGADVLIFSRSKGNLEQALTQLKIAVKQPNQVLEAISLDVVDHEQTVEVMQKAIEKFGVPQILINCVGMAQPKKFEDIAYADFERTIKTNLYSVWNISTAIVPYFKSQARGVLVHTSSIAGVLGVYGYSDYAMTKFGVIGFCEALRNELKPHNVKVQVICPPDTDTPGYEKENLYKPEETHAVSGNVKLMKPELVAKTVLKELDTNTFLIVPGLDAKLTVLAKRWLPRVVWWVIDSNTQLSAQSTEHGFAQVSNLKRDVLMLTNTEQPRNYEHPEVLDSLAAKIHESLAIHCDSVYYQTFDVQGQVYRNVIAIIGPKNAEKIVVGAHYDVAGNQDGADDNASGVAGLLELARLLSKETLNYQVEFVAYTLEEPPFFRTEYMGSYIHAKSLRDNGQQIKGMICLEMIGYYSDEEHSQDYPIGLLRWFYGNKGNFITLVQKFGGGSFDRQITRGMKSQNLIPTKSFKGPASLTGVDFSDHLNYWKFDYNALMITNTSFYRNKNYHQESDKIETLDFNRMALVVDELFLCLKQLK</sequence>
<evidence type="ECO:0000256" key="4">
    <source>
        <dbReference type="ARBA" id="ARBA00022741"/>
    </source>
</evidence>
<protein>
    <recommendedName>
        <fullName evidence="10">3-dehydrosphinganine reductase</fullName>
        <ecNumber evidence="10">1.1.1.102</ecNumber>
    </recommendedName>
</protein>
<accession>A0A7R8WPL6</accession>
<keyword evidence="8" id="KW-0560">Oxidoreductase</keyword>
<feature type="non-terminal residue" evidence="12">
    <location>
        <position position="543"/>
    </location>
</feature>
<proteinExistence type="predicted"/>
<evidence type="ECO:0000256" key="6">
    <source>
        <dbReference type="ARBA" id="ARBA00022857"/>
    </source>
</evidence>
<evidence type="ECO:0000256" key="9">
    <source>
        <dbReference type="ARBA" id="ARBA00023098"/>
    </source>
</evidence>
<dbReference type="GO" id="GO:0047560">
    <property type="term" value="F:3-dehydrosphinganine reductase activity"/>
    <property type="evidence" value="ECO:0007669"/>
    <property type="project" value="UniProtKB-EC"/>
</dbReference>
<dbReference type="Pfam" id="PF04389">
    <property type="entry name" value="Peptidase_M28"/>
    <property type="match status" value="1"/>
</dbReference>
<evidence type="ECO:0000256" key="10">
    <source>
        <dbReference type="ARBA" id="ARBA00026112"/>
    </source>
</evidence>
<dbReference type="InterPro" id="IPR002347">
    <property type="entry name" value="SDR_fam"/>
</dbReference>
<comment type="pathway">
    <text evidence="2">Lipid metabolism; sphingolipid metabolism.</text>
</comment>
<comment type="subcellular location">
    <subcellularLocation>
        <location evidence="1">Endoplasmic reticulum</location>
    </subcellularLocation>
</comment>
<dbReference type="PANTHER" id="PTHR43550">
    <property type="entry name" value="3-KETODIHYDROSPHINGOSINE REDUCTASE"/>
    <property type="match status" value="1"/>
</dbReference>
<dbReference type="InterPro" id="IPR020904">
    <property type="entry name" value="Sc_DH/Rdtase_CS"/>
</dbReference>
<dbReference type="SUPFAM" id="SSF53187">
    <property type="entry name" value="Zn-dependent exopeptidases"/>
    <property type="match status" value="1"/>
</dbReference>